<dbReference type="Pfam" id="PF13279">
    <property type="entry name" value="4HBT_2"/>
    <property type="match status" value="1"/>
</dbReference>
<name>A0A194YTC2_SORBI</name>
<accession>A0A194YTC2</accession>
<dbReference type="SUPFAM" id="SSF54637">
    <property type="entry name" value="Thioesterase/thiol ester dehydrase-isomerase"/>
    <property type="match status" value="1"/>
</dbReference>
<reference evidence="3" key="2">
    <citation type="journal article" date="2018" name="Plant J.">
        <title>The Sorghum bicolor reference genome: improved assembly, gene annotations, a transcriptome atlas, and signatures of genome organization.</title>
        <authorList>
            <person name="McCormick R.F."/>
            <person name="Truong S.K."/>
            <person name="Sreedasyam A."/>
            <person name="Jenkins J."/>
            <person name="Shu S."/>
            <person name="Sims D."/>
            <person name="Kennedy M."/>
            <person name="Amirebrahimi M."/>
            <person name="Weers B.D."/>
            <person name="McKinley B."/>
            <person name="Mattison A."/>
            <person name="Morishige D.T."/>
            <person name="Grimwood J."/>
            <person name="Schmutz J."/>
            <person name="Mullet J.E."/>
        </authorList>
    </citation>
    <scope>NUCLEOTIDE SEQUENCE [LARGE SCALE GENOMIC DNA]</scope>
    <source>
        <strain evidence="3">cv. BTx623</strain>
    </source>
</reference>
<dbReference type="GO" id="GO:0009507">
    <property type="term" value="C:chloroplast"/>
    <property type="evidence" value="ECO:0000318"/>
    <property type="project" value="GO_Central"/>
</dbReference>
<dbReference type="FunFam" id="3.10.129.10:FF:000066">
    <property type="entry name" value="Acyl-acyl carrier protein thioesterase ATL3 chloroplastic"/>
    <property type="match status" value="1"/>
</dbReference>
<organism evidence="2 3">
    <name type="scientific">Sorghum bicolor</name>
    <name type="common">Sorghum</name>
    <name type="synonym">Sorghum vulgare</name>
    <dbReference type="NCBI Taxonomy" id="4558"/>
    <lineage>
        <taxon>Eukaryota</taxon>
        <taxon>Viridiplantae</taxon>
        <taxon>Streptophyta</taxon>
        <taxon>Embryophyta</taxon>
        <taxon>Tracheophyta</taxon>
        <taxon>Spermatophyta</taxon>
        <taxon>Magnoliopsida</taxon>
        <taxon>Liliopsida</taxon>
        <taxon>Poales</taxon>
        <taxon>Poaceae</taxon>
        <taxon>PACMAD clade</taxon>
        <taxon>Panicoideae</taxon>
        <taxon>Andropogonodae</taxon>
        <taxon>Andropogoneae</taxon>
        <taxon>Sorghinae</taxon>
        <taxon>Sorghum</taxon>
    </lineage>
</organism>
<sequence length="227" mass="25154">MEFCARQQQLFNRSPPPSTTKRCQRPAAPSTARASWPRSRHPAVGLVCCPSLAALQVTTASTTTNAARSSDSEGICFKNIILDTKLPREGKFFELEMTVRDCDLDVYGVVNNAVYAGYIETARQEMAASLGVCTGSIVRTGRAMALSELNVKYFAPLKRGAKFVVMVRIVQIKGVRMLVEHLIATLPDRELVLEAMATVVCLNQDYRPTRMFPEIANLQHFFSHPSN</sequence>
<dbReference type="PANTHER" id="PTHR31793:SF32">
    <property type="entry name" value="THIOESTERASE DOMAIN-CONTAINING PROTEIN"/>
    <property type="match status" value="1"/>
</dbReference>
<dbReference type="Gene3D" id="3.10.129.10">
    <property type="entry name" value="Hotdog Thioesterase"/>
    <property type="match status" value="1"/>
</dbReference>
<evidence type="ECO:0000256" key="1">
    <source>
        <dbReference type="SAM" id="MobiDB-lite"/>
    </source>
</evidence>
<evidence type="ECO:0000313" key="2">
    <source>
        <dbReference type="EMBL" id="KXG31080.1"/>
    </source>
</evidence>
<dbReference type="OMA" id="IGASRCQ"/>
<gene>
    <name evidence="2" type="ORF">SORBI_3004G293800</name>
</gene>
<dbReference type="AlphaFoldDB" id="A0A194YTC2"/>
<reference evidence="2 3" key="1">
    <citation type="journal article" date="2009" name="Nature">
        <title>The Sorghum bicolor genome and the diversification of grasses.</title>
        <authorList>
            <person name="Paterson A.H."/>
            <person name="Bowers J.E."/>
            <person name="Bruggmann R."/>
            <person name="Dubchak I."/>
            <person name="Grimwood J."/>
            <person name="Gundlach H."/>
            <person name="Haberer G."/>
            <person name="Hellsten U."/>
            <person name="Mitros T."/>
            <person name="Poliakov A."/>
            <person name="Schmutz J."/>
            <person name="Spannagl M."/>
            <person name="Tang H."/>
            <person name="Wang X."/>
            <person name="Wicker T."/>
            <person name="Bharti A.K."/>
            <person name="Chapman J."/>
            <person name="Feltus F.A."/>
            <person name="Gowik U."/>
            <person name="Grigoriev I.V."/>
            <person name="Lyons E."/>
            <person name="Maher C.A."/>
            <person name="Martis M."/>
            <person name="Narechania A."/>
            <person name="Otillar R.P."/>
            <person name="Penning B.W."/>
            <person name="Salamov A.A."/>
            <person name="Wang Y."/>
            <person name="Zhang L."/>
            <person name="Carpita N.C."/>
            <person name="Freeling M."/>
            <person name="Gingle A.R."/>
            <person name="Hash C.T."/>
            <person name="Keller B."/>
            <person name="Klein P."/>
            <person name="Kresovich S."/>
            <person name="McCann M.C."/>
            <person name="Ming R."/>
            <person name="Peterson D.G."/>
            <person name="Mehboob-ur-Rahman"/>
            <person name="Ware D."/>
            <person name="Westhoff P."/>
            <person name="Mayer K.F."/>
            <person name="Messing J."/>
            <person name="Rokhsar D.S."/>
        </authorList>
    </citation>
    <scope>NUCLEOTIDE SEQUENCE [LARGE SCALE GENOMIC DNA]</scope>
    <source>
        <strain evidence="3">cv. BTx623</strain>
    </source>
</reference>
<dbReference type="CDD" id="cd00586">
    <property type="entry name" value="4HBT"/>
    <property type="match status" value="1"/>
</dbReference>
<dbReference type="Proteomes" id="UP000000768">
    <property type="component" value="Chromosome 4"/>
</dbReference>
<protein>
    <submittedName>
        <fullName evidence="2">Uncharacterized protein</fullName>
    </submittedName>
</protein>
<dbReference type="OrthoDB" id="661377at2759"/>
<proteinExistence type="predicted"/>
<dbReference type="EMBL" id="CM000763">
    <property type="protein sequence ID" value="KXG31080.1"/>
    <property type="molecule type" value="Genomic_DNA"/>
</dbReference>
<dbReference type="FunCoup" id="A0A194YTC2">
    <property type="interactions" value="21"/>
</dbReference>
<keyword evidence="3" id="KW-1185">Reference proteome</keyword>
<dbReference type="InterPro" id="IPR050563">
    <property type="entry name" value="4-hydroxybenzoyl-CoA_TE"/>
</dbReference>
<evidence type="ECO:0000313" key="3">
    <source>
        <dbReference type="Proteomes" id="UP000000768"/>
    </source>
</evidence>
<dbReference type="Gramene" id="KXG31080">
    <property type="protein sequence ID" value="KXG31080"/>
    <property type="gene ID" value="SORBI_3004G293800"/>
</dbReference>
<dbReference type="InParanoid" id="A0A194YTC2"/>
<dbReference type="PANTHER" id="PTHR31793">
    <property type="entry name" value="4-HYDROXYBENZOYL-COA THIOESTERASE FAMILY MEMBER"/>
    <property type="match status" value="1"/>
</dbReference>
<dbReference type="eggNOG" id="ENOG502RYRP">
    <property type="taxonomic scope" value="Eukaryota"/>
</dbReference>
<dbReference type="InterPro" id="IPR029069">
    <property type="entry name" value="HotDog_dom_sf"/>
</dbReference>
<feature type="region of interest" description="Disordered" evidence="1">
    <location>
        <begin position="11"/>
        <end position="37"/>
    </location>
</feature>
<dbReference type="GO" id="GO:0016297">
    <property type="term" value="F:fatty acyl-[ACP] hydrolase activity"/>
    <property type="evidence" value="ECO:0000318"/>
    <property type="project" value="GO_Central"/>
</dbReference>